<dbReference type="PANTHER" id="PTHR47816:SF4">
    <property type="entry name" value="RIBOSOMAL RNA SMALL SUBUNIT METHYLTRANSFERASE C"/>
    <property type="match status" value="1"/>
</dbReference>
<dbReference type="EMBL" id="FORR01000008">
    <property type="protein sequence ID" value="SFJ37629.1"/>
    <property type="molecule type" value="Genomic_DNA"/>
</dbReference>
<feature type="domain" description="Methyltransferase small" evidence="3">
    <location>
        <begin position="29"/>
        <end position="195"/>
    </location>
</feature>
<dbReference type="RefSeq" id="WP_093229945.1">
    <property type="nucleotide sequence ID" value="NZ_FORR01000008.1"/>
</dbReference>
<accession>A0A1I3QVV0</accession>
<organism evidence="4 5">
    <name type="scientific">Thermoflavimicrobium dichotomicum</name>
    <dbReference type="NCBI Taxonomy" id="46223"/>
    <lineage>
        <taxon>Bacteria</taxon>
        <taxon>Bacillati</taxon>
        <taxon>Bacillota</taxon>
        <taxon>Bacilli</taxon>
        <taxon>Bacillales</taxon>
        <taxon>Thermoactinomycetaceae</taxon>
        <taxon>Thermoflavimicrobium</taxon>
    </lineage>
</organism>
<proteinExistence type="predicted"/>
<evidence type="ECO:0000313" key="5">
    <source>
        <dbReference type="Proteomes" id="UP000199545"/>
    </source>
</evidence>
<sequence length="200" mass="22585">MHEHYYSSKPTAKSEEREIQAKLLDQSLVFYTDRGVFSKKGVDFGSRLLIETVSIEHERVILDLGCGYGPIGIAMAKAYPQLSVVMLDINERAVELAKKNVVRNQVSNRIELLVSDGFFAVSERRFDAILFNPPIRIGKSAVYALFAQSREHLESGGKLWVVIRKQQGAASAKAELERIFDQVDVVEQKKGYWIIRAAVR</sequence>
<keyword evidence="2 4" id="KW-0808">Transferase</keyword>
<evidence type="ECO:0000256" key="2">
    <source>
        <dbReference type="ARBA" id="ARBA00022679"/>
    </source>
</evidence>
<gene>
    <name evidence="4" type="ORF">SAMN05421852_108110</name>
</gene>
<dbReference type="InterPro" id="IPR046977">
    <property type="entry name" value="RsmC/RlmG"/>
</dbReference>
<evidence type="ECO:0000256" key="1">
    <source>
        <dbReference type="ARBA" id="ARBA00022603"/>
    </source>
</evidence>
<dbReference type="PANTHER" id="PTHR47816">
    <property type="entry name" value="RIBOSOMAL RNA SMALL SUBUNIT METHYLTRANSFERASE C"/>
    <property type="match status" value="1"/>
</dbReference>
<reference evidence="4 5" key="1">
    <citation type="submission" date="2016-10" db="EMBL/GenBank/DDBJ databases">
        <authorList>
            <person name="de Groot N.N."/>
        </authorList>
    </citation>
    <scope>NUCLEOTIDE SEQUENCE [LARGE SCALE GENOMIC DNA]</scope>
    <source>
        <strain evidence="4 5">DSM 44778</strain>
    </source>
</reference>
<name>A0A1I3QVV0_9BACL</name>
<dbReference type="InterPro" id="IPR029063">
    <property type="entry name" value="SAM-dependent_MTases_sf"/>
</dbReference>
<dbReference type="Proteomes" id="UP000199545">
    <property type="component" value="Unassembled WGS sequence"/>
</dbReference>
<dbReference type="AlphaFoldDB" id="A0A1I3QVV0"/>
<keyword evidence="1 4" id="KW-0489">Methyltransferase</keyword>
<dbReference type="Pfam" id="PF05175">
    <property type="entry name" value="MTS"/>
    <property type="match status" value="1"/>
</dbReference>
<evidence type="ECO:0000259" key="3">
    <source>
        <dbReference type="Pfam" id="PF05175"/>
    </source>
</evidence>
<dbReference type="Gene3D" id="3.40.50.150">
    <property type="entry name" value="Vaccinia Virus protein VP39"/>
    <property type="match status" value="1"/>
</dbReference>
<dbReference type="GO" id="GO:0032259">
    <property type="term" value="P:methylation"/>
    <property type="evidence" value="ECO:0007669"/>
    <property type="project" value="UniProtKB-KW"/>
</dbReference>
<dbReference type="GO" id="GO:0008757">
    <property type="term" value="F:S-adenosylmethionine-dependent methyltransferase activity"/>
    <property type="evidence" value="ECO:0007669"/>
    <property type="project" value="InterPro"/>
</dbReference>
<protein>
    <submittedName>
        <fullName evidence="4">16S rRNA (Guanine1207-N2)-methyltransferase</fullName>
    </submittedName>
</protein>
<dbReference type="InterPro" id="IPR007848">
    <property type="entry name" value="Small_mtfrase_dom"/>
</dbReference>
<dbReference type="SUPFAM" id="SSF53335">
    <property type="entry name" value="S-adenosyl-L-methionine-dependent methyltransferases"/>
    <property type="match status" value="1"/>
</dbReference>
<dbReference type="OrthoDB" id="9764961at2"/>
<keyword evidence="5" id="KW-1185">Reference proteome</keyword>
<dbReference type="CDD" id="cd02440">
    <property type="entry name" value="AdoMet_MTases"/>
    <property type="match status" value="1"/>
</dbReference>
<dbReference type="STRING" id="46223.SAMN05421852_108110"/>
<evidence type="ECO:0000313" key="4">
    <source>
        <dbReference type="EMBL" id="SFJ37629.1"/>
    </source>
</evidence>